<evidence type="ECO:0000259" key="1">
    <source>
        <dbReference type="Pfam" id="PF01797"/>
    </source>
</evidence>
<gene>
    <name evidence="2" type="ORF">DF3PB_470001</name>
</gene>
<sequence>MQEYTELRRRFWGARLWARGYFVASSGNVTDEVIMAYIAGQDQERGDDDFRVTEEVR</sequence>
<organism evidence="2">
    <name type="scientific">metagenome</name>
    <dbReference type="NCBI Taxonomy" id="256318"/>
    <lineage>
        <taxon>unclassified sequences</taxon>
        <taxon>metagenomes</taxon>
    </lineage>
</organism>
<dbReference type="EMBL" id="UIDG01000412">
    <property type="protein sequence ID" value="SUS07590.1"/>
    <property type="molecule type" value="Genomic_DNA"/>
</dbReference>
<dbReference type="InterPro" id="IPR002686">
    <property type="entry name" value="Transposase_17"/>
</dbReference>
<dbReference type="GO" id="GO:0006313">
    <property type="term" value="P:DNA transposition"/>
    <property type="evidence" value="ECO:0007669"/>
    <property type="project" value="InterPro"/>
</dbReference>
<dbReference type="SUPFAM" id="SSF143422">
    <property type="entry name" value="Transposase IS200-like"/>
    <property type="match status" value="1"/>
</dbReference>
<dbReference type="GO" id="GO:0003677">
    <property type="term" value="F:DNA binding"/>
    <property type="evidence" value="ECO:0007669"/>
    <property type="project" value="InterPro"/>
</dbReference>
<evidence type="ECO:0000313" key="2">
    <source>
        <dbReference type="EMBL" id="SUS07590.1"/>
    </source>
</evidence>
<feature type="domain" description="Transposase IS200-like" evidence="1">
    <location>
        <begin position="2"/>
        <end position="41"/>
    </location>
</feature>
<accession>A0A380TGL7</accession>
<dbReference type="AlphaFoldDB" id="A0A380TGL7"/>
<dbReference type="Pfam" id="PF01797">
    <property type="entry name" value="Y1_Tnp"/>
    <property type="match status" value="1"/>
</dbReference>
<proteinExistence type="predicted"/>
<reference evidence="2" key="1">
    <citation type="submission" date="2018-07" db="EMBL/GenBank/DDBJ databases">
        <authorList>
            <person name="Quirk P.G."/>
            <person name="Krulwich T.A."/>
        </authorList>
    </citation>
    <scope>NUCLEOTIDE SEQUENCE</scope>
</reference>
<name>A0A380TGL7_9ZZZZ</name>
<dbReference type="Gene3D" id="3.30.70.1290">
    <property type="entry name" value="Transposase IS200-like"/>
    <property type="match status" value="1"/>
</dbReference>
<dbReference type="GO" id="GO:0004803">
    <property type="term" value="F:transposase activity"/>
    <property type="evidence" value="ECO:0007669"/>
    <property type="project" value="InterPro"/>
</dbReference>
<dbReference type="InterPro" id="IPR036515">
    <property type="entry name" value="Transposase_17_sf"/>
</dbReference>
<protein>
    <submittedName>
        <fullName evidence="2">Transposase</fullName>
    </submittedName>
</protein>